<keyword evidence="8" id="KW-0418">Kinase</keyword>
<dbReference type="EMBL" id="CP039690">
    <property type="protein sequence ID" value="QCI63754.1"/>
    <property type="molecule type" value="Genomic_DNA"/>
</dbReference>
<evidence type="ECO:0000313" key="15">
    <source>
        <dbReference type="EMBL" id="QCI63754.1"/>
    </source>
</evidence>
<keyword evidence="9" id="KW-0067">ATP-binding</keyword>
<keyword evidence="10" id="KW-0902">Two-component regulatory system</keyword>
<dbReference type="AlphaFoldDB" id="A0A4D7AR07"/>
<dbReference type="SUPFAM" id="SSF47384">
    <property type="entry name" value="Homodimeric domain of signal transducing histidine kinase"/>
    <property type="match status" value="1"/>
</dbReference>
<evidence type="ECO:0000256" key="9">
    <source>
        <dbReference type="ARBA" id="ARBA00022840"/>
    </source>
</evidence>
<keyword evidence="11 13" id="KW-0472">Membrane</keyword>
<keyword evidence="7" id="KW-0547">Nucleotide-binding</keyword>
<evidence type="ECO:0000256" key="3">
    <source>
        <dbReference type="ARBA" id="ARBA00012438"/>
    </source>
</evidence>
<dbReference type="InterPro" id="IPR005467">
    <property type="entry name" value="His_kinase_dom"/>
</dbReference>
<dbReference type="InterPro" id="IPR003594">
    <property type="entry name" value="HATPase_dom"/>
</dbReference>
<dbReference type="FunFam" id="3.30.565.10:FF:000006">
    <property type="entry name" value="Sensor histidine kinase WalK"/>
    <property type="match status" value="1"/>
</dbReference>
<feature type="compositionally biased region" description="Low complexity" evidence="12">
    <location>
        <begin position="430"/>
        <end position="440"/>
    </location>
</feature>
<evidence type="ECO:0000256" key="4">
    <source>
        <dbReference type="ARBA" id="ARBA00022475"/>
    </source>
</evidence>
<dbReference type="SMART" id="SM00388">
    <property type="entry name" value="HisKA"/>
    <property type="match status" value="1"/>
</dbReference>
<keyword evidence="13" id="KW-1133">Transmembrane helix</keyword>
<dbReference type="GO" id="GO:0016036">
    <property type="term" value="P:cellular response to phosphate starvation"/>
    <property type="evidence" value="ECO:0007669"/>
    <property type="project" value="TreeGrafter"/>
</dbReference>
<accession>A0A4D7AR07</accession>
<comment type="subcellular location">
    <subcellularLocation>
        <location evidence="2">Cell membrane</location>
    </subcellularLocation>
</comment>
<dbReference type="RefSeq" id="WP_136959211.1">
    <property type="nucleotide sequence ID" value="NZ_CP039690.1"/>
</dbReference>
<dbReference type="PANTHER" id="PTHR45453">
    <property type="entry name" value="PHOSPHATE REGULON SENSOR PROTEIN PHOR"/>
    <property type="match status" value="1"/>
</dbReference>
<dbReference type="InterPro" id="IPR004358">
    <property type="entry name" value="Sig_transdc_His_kin-like_C"/>
</dbReference>
<dbReference type="OrthoDB" id="9813151at2"/>
<evidence type="ECO:0000256" key="5">
    <source>
        <dbReference type="ARBA" id="ARBA00022553"/>
    </source>
</evidence>
<dbReference type="CDD" id="cd00082">
    <property type="entry name" value="HisKA"/>
    <property type="match status" value="1"/>
</dbReference>
<dbReference type="GO" id="GO:0005886">
    <property type="term" value="C:plasma membrane"/>
    <property type="evidence" value="ECO:0007669"/>
    <property type="project" value="UniProtKB-SubCell"/>
</dbReference>
<proteinExistence type="predicted"/>
<feature type="transmembrane region" description="Helical" evidence="13">
    <location>
        <begin position="12"/>
        <end position="32"/>
    </location>
</feature>
<dbReference type="Gene3D" id="3.30.450.20">
    <property type="entry name" value="PAS domain"/>
    <property type="match status" value="1"/>
</dbReference>
<dbReference type="PROSITE" id="PS50109">
    <property type="entry name" value="HIS_KIN"/>
    <property type="match status" value="1"/>
</dbReference>
<evidence type="ECO:0000259" key="14">
    <source>
        <dbReference type="PROSITE" id="PS50109"/>
    </source>
</evidence>
<comment type="catalytic activity">
    <reaction evidence="1">
        <text>ATP + protein L-histidine = ADP + protein N-phospho-L-histidine.</text>
        <dbReference type="EC" id="2.7.13.3"/>
    </reaction>
</comment>
<evidence type="ECO:0000256" key="8">
    <source>
        <dbReference type="ARBA" id="ARBA00022777"/>
    </source>
</evidence>
<dbReference type="InterPro" id="IPR050351">
    <property type="entry name" value="BphY/WalK/GraS-like"/>
</dbReference>
<evidence type="ECO:0000256" key="13">
    <source>
        <dbReference type="SAM" id="Phobius"/>
    </source>
</evidence>
<evidence type="ECO:0000256" key="1">
    <source>
        <dbReference type="ARBA" id="ARBA00000085"/>
    </source>
</evidence>
<dbReference type="InterPro" id="IPR003661">
    <property type="entry name" value="HisK_dim/P_dom"/>
</dbReference>
<dbReference type="Pfam" id="PF00512">
    <property type="entry name" value="HisKA"/>
    <property type="match status" value="1"/>
</dbReference>
<dbReference type="PRINTS" id="PR00344">
    <property type="entry name" value="BCTRLSENSOR"/>
</dbReference>
<evidence type="ECO:0000256" key="6">
    <source>
        <dbReference type="ARBA" id="ARBA00022679"/>
    </source>
</evidence>
<dbReference type="GO" id="GO:0004721">
    <property type="term" value="F:phosphoprotein phosphatase activity"/>
    <property type="evidence" value="ECO:0007669"/>
    <property type="project" value="TreeGrafter"/>
</dbReference>
<evidence type="ECO:0000256" key="11">
    <source>
        <dbReference type="ARBA" id="ARBA00023136"/>
    </source>
</evidence>
<keyword evidence="4" id="KW-1003">Cell membrane</keyword>
<dbReference type="GO" id="GO:0000155">
    <property type="term" value="F:phosphorelay sensor kinase activity"/>
    <property type="evidence" value="ECO:0007669"/>
    <property type="project" value="InterPro"/>
</dbReference>
<feature type="domain" description="Histidine kinase" evidence="14">
    <location>
        <begin position="204"/>
        <end position="427"/>
    </location>
</feature>
<keyword evidence="13" id="KW-0812">Transmembrane</keyword>
<dbReference type="Proteomes" id="UP000298781">
    <property type="component" value="Chromosome"/>
</dbReference>
<sequence length="451" mass="49373">MDDELEPPRLQGWQGRTLLLVVAFLVATVLIAWRKVEWPYAIGAVAVMTAAALIVRRRSVAPLPPDPEQLARRAARLTDLTIEGLIAALPAPAMLIDPKLIVRSHNARATDLVPGLKRGEPLTLALRTPEVVEAVRRALATNASQEIDYTERVPVNRWFRVEAAPVALTVRAREEASPDFVLVSLRDLTEERRLERLRADFVANASHELRTPLASVVGFVETIQGPAKNDPAARERFLAIMLAQANRMARLIDDLLSLSRVELNEHVRPVALIDLVPLLGQVRDSLGPYAQTLGVSVGVEAAEPSLVVSGDQDELFRLFENLVQNAIKYGAEGKTVEITLKREPRGKRRDEAVVAVRDHGPGIPAEHLPRLTERFYRVDVASSREKGGTGLGLALVKHIVKRHRGRLAIESEGRDGATFTVRLETAAAAAAEQGEAPVAEMPARRVPPAAE</sequence>
<dbReference type="Gene3D" id="1.10.287.130">
    <property type="match status" value="1"/>
</dbReference>
<keyword evidence="16" id="KW-1185">Reference proteome</keyword>
<name>A0A4D7AR07_9HYPH</name>
<dbReference type="SUPFAM" id="SSF55874">
    <property type="entry name" value="ATPase domain of HSP90 chaperone/DNA topoisomerase II/histidine kinase"/>
    <property type="match status" value="1"/>
</dbReference>
<dbReference type="InterPro" id="IPR036890">
    <property type="entry name" value="HATPase_C_sf"/>
</dbReference>
<feature type="transmembrane region" description="Helical" evidence="13">
    <location>
        <begin position="38"/>
        <end position="55"/>
    </location>
</feature>
<dbReference type="Pfam" id="PF02518">
    <property type="entry name" value="HATPase_c"/>
    <property type="match status" value="1"/>
</dbReference>
<evidence type="ECO:0000256" key="10">
    <source>
        <dbReference type="ARBA" id="ARBA00023012"/>
    </source>
</evidence>
<dbReference type="Gene3D" id="3.30.565.10">
    <property type="entry name" value="Histidine kinase-like ATPase, C-terminal domain"/>
    <property type="match status" value="1"/>
</dbReference>
<dbReference type="FunFam" id="1.10.287.130:FF:000008">
    <property type="entry name" value="Two-component sensor histidine kinase"/>
    <property type="match status" value="1"/>
</dbReference>
<organism evidence="15 16">
    <name type="scientific">Phreatobacter stygius</name>
    <dbReference type="NCBI Taxonomy" id="1940610"/>
    <lineage>
        <taxon>Bacteria</taxon>
        <taxon>Pseudomonadati</taxon>
        <taxon>Pseudomonadota</taxon>
        <taxon>Alphaproteobacteria</taxon>
        <taxon>Hyphomicrobiales</taxon>
        <taxon>Phreatobacteraceae</taxon>
        <taxon>Phreatobacter</taxon>
    </lineage>
</organism>
<evidence type="ECO:0000256" key="12">
    <source>
        <dbReference type="SAM" id="MobiDB-lite"/>
    </source>
</evidence>
<evidence type="ECO:0000256" key="2">
    <source>
        <dbReference type="ARBA" id="ARBA00004236"/>
    </source>
</evidence>
<dbReference type="KEGG" id="pstg:E8M01_05540"/>
<dbReference type="CDD" id="cd00075">
    <property type="entry name" value="HATPase"/>
    <property type="match status" value="1"/>
</dbReference>
<dbReference type="EC" id="2.7.13.3" evidence="3"/>
<feature type="region of interest" description="Disordered" evidence="12">
    <location>
        <begin position="430"/>
        <end position="451"/>
    </location>
</feature>
<dbReference type="SMART" id="SM00387">
    <property type="entry name" value="HATPase_c"/>
    <property type="match status" value="1"/>
</dbReference>
<keyword evidence="5" id="KW-0597">Phosphoprotein</keyword>
<protein>
    <recommendedName>
        <fullName evidence="3">histidine kinase</fullName>
        <ecNumber evidence="3">2.7.13.3</ecNumber>
    </recommendedName>
</protein>
<gene>
    <name evidence="15" type="ORF">E8M01_05540</name>
</gene>
<dbReference type="GO" id="GO:0005524">
    <property type="term" value="F:ATP binding"/>
    <property type="evidence" value="ECO:0007669"/>
    <property type="project" value="UniProtKB-KW"/>
</dbReference>
<keyword evidence="6" id="KW-0808">Transferase</keyword>
<dbReference type="PANTHER" id="PTHR45453:SF1">
    <property type="entry name" value="PHOSPHATE REGULON SENSOR PROTEIN PHOR"/>
    <property type="match status" value="1"/>
</dbReference>
<dbReference type="InterPro" id="IPR036097">
    <property type="entry name" value="HisK_dim/P_sf"/>
</dbReference>
<reference evidence="15 16" key="1">
    <citation type="submission" date="2019-04" db="EMBL/GenBank/DDBJ databases">
        <title>Phreatobacter aquaticus sp. nov.</title>
        <authorList>
            <person name="Choi A."/>
        </authorList>
    </citation>
    <scope>NUCLEOTIDE SEQUENCE [LARGE SCALE GENOMIC DNA]</scope>
    <source>
        <strain evidence="15 16">KCTC 52518</strain>
    </source>
</reference>
<evidence type="ECO:0000313" key="16">
    <source>
        <dbReference type="Proteomes" id="UP000298781"/>
    </source>
</evidence>
<evidence type="ECO:0000256" key="7">
    <source>
        <dbReference type="ARBA" id="ARBA00022741"/>
    </source>
</evidence>